<keyword evidence="8" id="KW-0333">Golgi apparatus</keyword>
<dbReference type="InterPro" id="IPR007577">
    <property type="entry name" value="GlycoTrfase_DXD_sugar-bd_CS"/>
</dbReference>
<evidence type="ECO:0000256" key="2">
    <source>
        <dbReference type="ARBA" id="ARBA00009003"/>
    </source>
</evidence>
<feature type="compositionally biased region" description="Polar residues" evidence="11">
    <location>
        <begin position="84"/>
        <end position="102"/>
    </location>
</feature>
<evidence type="ECO:0000313" key="14">
    <source>
        <dbReference type="Proteomes" id="UP000233524"/>
    </source>
</evidence>
<name>A0A2N3NAW3_9PEZI</name>
<evidence type="ECO:0008006" key="15">
    <source>
        <dbReference type="Google" id="ProtNLM"/>
    </source>
</evidence>
<evidence type="ECO:0000256" key="3">
    <source>
        <dbReference type="ARBA" id="ARBA00022676"/>
    </source>
</evidence>
<dbReference type="GO" id="GO:0000136">
    <property type="term" value="C:mannan polymerase complex"/>
    <property type="evidence" value="ECO:0007669"/>
    <property type="project" value="TreeGrafter"/>
</dbReference>
<evidence type="ECO:0000256" key="7">
    <source>
        <dbReference type="ARBA" id="ARBA00022989"/>
    </source>
</evidence>
<evidence type="ECO:0000256" key="5">
    <source>
        <dbReference type="ARBA" id="ARBA00022692"/>
    </source>
</evidence>
<evidence type="ECO:0000256" key="1">
    <source>
        <dbReference type="ARBA" id="ARBA00004194"/>
    </source>
</evidence>
<keyword evidence="9 12" id="KW-0472">Membrane</keyword>
<keyword evidence="4" id="KW-0808">Transferase</keyword>
<evidence type="ECO:0000256" key="11">
    <source>
        <dbReference type="SAM" id="MobiDB-lite"/>
    </source>
</evidence>
<dbReference type="SUPFAM" id="SSF53448">
    <property type="entry name" value="Nucleotide-diphospho-sugar transferases"/>
    <property type="match status" value="1"/>
</dbReference>
<accession>A0A2N3NAW3</accession>
<evidence type="ECO:0000256" key="9">
    <source>
        <dbReference type="ARBA" id="ARBA00023136"/>
    </source>
</evidence>
<dbReference type="GO" id="GO:0006487">
    <property type="term" value="P:protein N-linked glycosylation"/>
    <property type="evidence" value="ECO:0007669"/>
    <property type="project" value="TreeGrafter"/>
</dbReference>
<dbReference type="AlphaFoldDB" id="A0A2N3NAW3"/>
<keyword evidence="6" id="KW-0735">Signal-anchor</keyword>
<dbReference type="PANTHER" id="PTHR31834:SF1">
    <property type="entry name" value="INITIATION-SPECIFIC ALPHA-1,6-MANNOSYLTRANSFERASE"/>
    <property type="match status" value="1"/>
</dbReference>
<dbReference type="STRING" id="41688.A0A2N3NAW3"/>
<gene>
    <name evidence="13" type="ORF">jhhlp_004186</name>
</gene>
<dbReference type="Pfam" id="PF04488">
    <property type="entry name" value="Gly_transf_sug"/>
    <property type="match status" value="1"/>
</dbReference>
<protein>
    <recommendedName>
        <fullName evidence="15">Glycosyltransferase family 32 protein</fullName>
    </recommendedName>
</protein>
<dbReference type="InterPro" id="IPR029044">
    <property type="entry name" value="Nucleotide-diphossugar_trans"/>
</dbReference>
<dbReference type="OrthoDB" id="411251at2759"/>
<proteinExistence type="inferred from homology"/>
<dbReference type="InParanoid" id="A0A2N3NAW3"/>
<keyword evidence="3" id="KW-0328">Glycosyltransferase</keyword>
<evidence type="ECO:0000256" key="6">
    <source>
        <dbReference type="ARBA" id="ARBA00022968"/>
    </source>
</evidence>
<keyword evidence="14" id="KW-1185">Reference proteome</keyword>
<dbReference type="FunCoup" id="A0A2N3NAW3">
    <property type="interactions" value="79"/>
</dbReference>
<comment type="caution">
    <text evidence="13">The sequence shown here is derived from an EMBL/GenBank/DDBJ whole genome shotgun (WGS) entry which is preliminary data.</text>
</comment>
<feature type="non-terminal residue" evidence="13">
    <location>
        <position position="1"/>
    </location>
</feature>
<dbReference type="Proteomes" id="UP000233524">
    <property type="component" value="Unassembled WGS sequence"/>
</dbReference>
<evidence type="ECO:0000256" key="4">
    <source>
        <dbReference type="ARBA" id="ARBA00022679"/>
    </source>
</evidence>
<reference evidence="13 14" key="1">
    <citation type="journal article" date="2017" name="G3 (Bethesda)">
        <title>First Draft Genome Sequence of the Pathogenic Fungus Lomentospora prolificans (Formerly Scedosporium prolificans).</title>
        <authorList>
            <person name="Luo R."/>
            <person name="Zimin A."/>
            <person name="Workman R."/>
            <person name="Fan Y."/>
            <person name="Pertea G."/>
            <person name="Grossman N."/>
            <person name="Wear M.P."/>
            <person name="Jia B."/>
            <person name="Miller H."/>
            <person name="Casadevall A."/>
            <person name="Timp W."/>
            <person name="Zhang S.X."/>
            <person name="Salzberg S.L."/>
        </authorList>
    </citation>
    <scope>NUCLEOTIDE SEQUENCE [LARGE SCALE GENOMIC DNA]</scope>
    <source>
        <strain evidence="13 14">JHH-5317</strain>
    </source>
</reference>
<evidence type="ECO:0000313" key="13">
    <source>
        <dbReference type="EMBL" id="PKS09569.1"/>
    </source>
</evidence>
<dbReference type="GO" id="GO:0000009">
    <property type="term" value="F:alpha-1,6-mannosyltransferase activity"/>
    <property type="evidence" value="ECO:0007669"/>
    <property type="project" value="InterPro"/>
</dbReference>
<evidence type="ECO:0000256" key="12">
    <source>
        <dbReference type="SAM" id="Phobius"/>
    </source>
</evidence>
<comment type="subcellular location">
    <subcellularLocation>
        <location evidence="10">Endomembrane system</location>
        <topology evidence="10">Single-pass type II membrane protein</topology>
    </subcellularLocation>
    <subcellularLocation>
        <location evidence="1">Golgi apparatus membrane</location>
        <topology evidence="1">Single-pass membrane protein</topology>
    </subcellularLocation>
</comment>
<dbReference type="FunFam" id="3.90.550.20:FF:000002">
    <property type="entry name" value="Initiation-specific alpha-1,6-mannosyltransferase"/>
    <property type="match status" value="1"/>
</dbReference>
<keyword evidence="5 12" id="KW-0812">Transmembrane</keyword>
<dbReference type="VEuPathDB" id="FungiDB:jhhlp_004186"/>
<dbReference type="PANTHER" id="PTHR31834">
    <property type="entry name" value="INITIATION-SPECIFIC ALPHA-1,6-MANNOSYLTRANSFERASE"/>
    <property type="match status" value="1"/>
</dbReference>
<feature type="transmembrane region" description="Helical" evidence="12">
    <location>
        <begin position="38"/>
        <end position="57"/>
    </location>
</feature>
<dbReference type="EMBL" id="NLAX01000010">
    <property type="protein sequence ID" value="PKS09569.1"/>
    <property type="molecule type" value="Genomic_DNA"/>
</dbReference>
<organism evidence="13 14">
    <name type="scientific">Lomentospora prolificans</name>
    <dbReference type="NCBI Taxonomy" id="41688"/>
    <lineage>
        <taxon>Eukaryota</taxon>
        <taxon>Fungi</taxon>
        <taxon>Dikarya</taxon>
        <taxon>Ascomycota</taxon>
        <taxon>Pezizomycotina</taxon>
        <taxon>Sordariomycetes</taxon>
        <taxon>Hypocreomycetidae</taxon>
        <taxon>Microascales</taxon>
        <taxon>Microascaceae</taxon>
        <taxon>Lomentospora</taxon>
    </lineage>
</organism>
<comment type="similarity">
    <text evidence="2">Belongs to the glycosyltransferase 32 family.</text>
</comment>
<evidence type="ECO:0000256" key="8">
    <source>
        <dbReference type="ARBA" id="ARBA00023034"/>
    </source>
</evidence>
<sequence>TRLSPLHSDAIGAFHRSTTTEPSTLLSKYLQRLRVKMLSFKRALVAAAFLLTMLFLLSRSHETEGTLGEVSKSATSKDADGSQKKPTSSSQANGDSSVSQPENEAPAAQKPMIDLSKLPLREQLAYQYPYQLKSKFPAYIWQTWKRTPRDDGFEFRDHETSWTEEHPGFIHEVITDDVANSLLSLLYASVPTVLEAYKSLPLPVLRADFFRYLILYARGGIYSDIDTFALRSALEWVPQSIPRNTVGLVIGIEADPDREDWADWYSRRIQFCQWTIQAKPGHPALREVIVRITEETLKRKRAGTLQKTLDKNVIEFTGPAIWTDALFDYFNDERFFNTKASGAVLDWHNFTGITEPKKVGDVVVLPITGFSPGVKQMGAGEYDDPQAMVRHDFEGTWKPEHERHIGEIFD</sequence>
<dbReference type="InterPro" id="IPR039367">
    <property type="entry name" value="Och1-like"/>
</dbReference>
<keyword evidence="7 12" id="KW-1133">Transmembrane helix</keyword>
<dbReference type="Gene3D" id="3.90.550.20">
    <property type="match status" value="1"/>
</dbReference>
<evidence type="ECO:0000256" key="10">
    <source>
        <dbReference type="ARBA" id="ARBA00060399"/>
    </source>
</evidence>
<feature type="region of interest" description="Disordered" evidence="11">
    <location>
        <begin position="66"/>
        <end position="109"/>
    </location>
</feature>